<accession>A0A812RVQ6</accession>
<evidence type="ECO:0000313" key="2">
    <source>
        <dbReference type="EMBL" id="CAE7454429.1"/>
    </source>
</evidence>
<feature type="domain" description="TLDc" evidence="1">
    <location>
        <begin position="15"/>
        <end position="131"/>
    </location>
</feature>
<organism evidence="2 3">
    <name type="scientific">Symbiodinium pilosum</name>
    <name type="common">Dinoflagellate</name>
    <dbReference type="NCBI Taxonomy" id="2952"/>
    <lineage>
        <taxon>Eukaryota</taxon>
        <taxon>Sar</taxon>
        <taxon>Alveolata</taxon>
        <taxon>Dinophyceae</taxon>
        <taxon>Suessiales</taxon>
        <taxon>Symbiodiniaceae</taxon>
        <taxon>Symbiodinium</taxon>
    </lineage>
</organism>
<sequence length="143" mass="15812">MENGAISLCTKLVATKAQDDKLMSWLKSDIKNKNWVKCYTKTTRTSNKQWVSKCGGKWNLLTLIKTSGGKVIGGYNYQYFRTSGGNYVGDTNAFLFSLSNLHKHSGNQNVGSYGIYYHATAYSACFGGGHDLCVPLDESSKAW</sequence>
<keyword evidence="3" id="KW-1185">Reference proteome</keyword>
<reference evidence="2" key="1">
    <citation type="submission" date="2021-02" db="EMBL/GenBank/DDBJ databases">
        <authorList>
            <person name="Dougan E. K."/>
            <person name="Rhodes N."/>
            <person name="Thang M."/>
            <person name="Chan C."/>
        </authorList>
    </citation>
    <scope>NUCLEOTIDE SEQUENCE</scope>
</reference>
<name>A0A812RVQ6_SYMPI</name>
<protein>
    <recommendedName>
        <fullName evidence="1">TLDc domain-containing protein</fullName>
    </recommendedName>
</protein>
<dbReference type="OrthoDB" id="309150at2759"/>
<gene>
    <name evidence="2" type="ORF">SPIL2461_LOCUS11151</name>
</gene>
<evidence type="ECO:0000259" key="1">
    <source>
        <dbReference type="Pfam" id="PF07534"/>
    </source>
</evidence>
<feature type="non-terminal residue" evidence="2">
    <location>
        <position position="143"/>
    </location>
</feature>
<dbReference type="EMBL" id="CAJNIZ010021657">
    <property type="protein sequence ID" value="CAE7454429.1"/>
    <property type="molecule type" value="Genomic_DNA"/>
</dbReference>
<dbReference type="InterPro" id="IPR006571">
    <property type="entry name" value="TLDc_dom"/>
</dbReference>
<dbReference type="Proteomes" id="UP000649617">
    <property type="component" value="Unassembled WGS sequence"/>
</dbReference>
<dbReference type="AlphaFoldDB" id="A0A812RVQ6"/>
<evidence type="ECO:0000313" key="3">
    <source>
        <dbReference type="Proteomes" id="UP000649617"/>
    </source>
</evidence>
<proteinExistence type="predicted"/>
<dbReference type="Pfam" id="PF07534">
    <property type="entry name" value="TLD"/>
    <property type="match status" value="1"/>
</dbReference>
<comment type="caution">
    <text evidence="2">The sequence shown here is derived from an EMBL/GenBank/DDBJ whole genome shotgun (WGS) entry which is preliminary data.</text>
</comment>